<evidence type="ECO:0000256" key="7">
    <source>
        <dbReference type="ARBA" id="ARBA00022989"/>
    </source>
</evidence>
<evidence type="ECO:0000256" key="4">
    <source>
        <dbReference type="ARBA" id="ARBA00022475"/>
    </source>
</evidence>
<comment type="similarity">
    <text evidence="2">Belongs to the YtcA family.</text>
</comment>
<feature type="transmembrane region" description="Helical" evidence="12">
    <location>
        <begin position="101"/>
        <end position="120"/>
    </location>
</feature>
<evidence type="ECO:0000256" key="8">
    <source>
        <dbReference type="ARBA" id="ARBA00023136"/>
    </source>
</evidence>
<evidence type="ECO:0000313" key="13">
    <source>
        <dbReference type="EMBL" id="MFC3639425.1"/>
    </source>
</evidence>
<comment type="caution">
    <text evidence="13">The sequence shown here is derived from an EMBL/GenBank/DDBJ whole genome shotgun (WGS) entry which is preliminary data.</text>
</comment>
<accession>A0ABV7ULV8</accession>
<reference evidence="14" key="1">
    <citation type="journal article" date="2019" name="Int. J. Syst. Evol. Microbiol.">
        <title>The Global Catalogue of Microorganisms (GCM) 10K type strain sequencing project: providing services to taxonomists for standard genome sequencing and annotation.</title>
        <authorList>
            <consortium name="The Broad Institute Genomics Platform"/>
            <consortium name="The Broad Institute Genome Sequencing Center for Infectious Disease"/>
            <person name="Wu L."/>
            <person name="Ma J."/>
        </authorList>
    </citation>
    <scope>NUCLEOTIDE SEQUENCE [LARGE SCALE GENOMIC DNA]</scope>
    <source>
        <strain evidence="14">KCTC 42282</strain>
    </source>
</reference>
<evidence type="ECO:0000256" key="1">
    <source>
        <dbReference type="ARBA" id="ARBA00004141"/>
    </source>
</evidence>
<keyword evidence="14" id="KW-1185">Reference proteome</keyword>
<organism evidence="13 14">
    <name type="scientific">Camelimonas fluminis</name>
    <dbReference type="NCBI Taxonomy" id="1576911"/>
    <lineage>
        <taxon>Bacteria</taxon>
        <taxon>Pseudomonadati</taxon>
        <taxon>Pseudomonadota</taxon>
        <taxon>Alphaproteobacteria</taxon>
        <taxon>Hyphomicrobiales</taxon>
        <taxon>Chelatococcaceae</taxon>
        <taxon>Camelimonas</taxon>
    </lineage>
</organism>
<sequence length="122" mass="12749">MSMGGLARPARSPRLMRQPPASRRHLAAVTVPTALAGLMTLAGLLAGCAPVSSSLGAPAIPLFDAYFPAWLLCAFVGVIGAVLVRVAFIRIGLDDMFPVRLPVYVAVAVIIGLLVSFFGFGR</sequence>
<evidence type="ECO:0000256" key="3">
    <source>
        <dbReference type="ARBA" id="ARBA00021237"/>
    </source>
</evidence>
<keyword evidence="8 12" id="KW-0472">Membrane</keyword>
<keyword evidence="4" id="KW-1003">Cell membrane</keyword>
<keyword evidence="7 12" id="KW-1133">Transmembrane helix</keyword>
<keyword evidence="9" id="KW-0564">Palmitate</keyword>
<dbReference type="Proteomes" id="UP001595704">
    <property type="component" value="Unassembled WGS sequence"/>
</dbReference>
<keyword evidence="6" id="KW-0732">Signal</keyword>
<keyword evidence="10 13" id="KW-0449">Lipoprotein</keyword>
<feature type="region of interest" description="Disordered" evidence="11">
    <location>
        <begin position="1"/>
        <end position="23"/>
    </location>
</feature>
<comment type="subcellular location">
    <subcellularLocation>
        <location evidence="1">Membrane</location>
        <topology evidence="1">Multi-pass membrane protein</topology>
    </subcellularLocation>
</comment>
<evidence type="ECO:0000256" key="6">
    <source>
        <dbReference type="ARBA" id="ARBA00022729"/>
    </source>
</evidence>
<evidence type="ECO:0000256" key="2">
    <source>
        <dbReference type="ARBA" id="ARBA00008208"/>
    </source>
</evidence>
<name>A0ABV7ULV8_9HYPH</name>
<feature type="transmembrane region" description="Helical" evidence="12">
    <location>
        <begin position="66"/>
        <end position="89"/>
    </location>
</feature>
<dbReference type="EMBL" id="JBHRYC010000093">
    <property type="protein sequence ID" value="MFC3639425.1"/>
    <property type="molecule type" value="Genomic_DNA"/>
</dbReference>
<protein>
    <recommendedName>
        <fullName evidence="3">Uncharacterized protein YtcA</fullName>
    </recommendedName>
</protein>
<gene>
    <name evidence="13" type="ORF">ACFONL_18975</name>
</gene>
<evidence type="ECO:0000256" key="5">
    <source>
        <dbReference type="ARBA" id="ARBA00022692"/>
    </source>
</evidence>
<dbReference type="Pfam" id="PF17090">
    <property type="entry name" value="Ytca"/>
    <property type="match status" value="1"/>
</dbReference>
<evidence type="ECO:0000256" key="10">
    <source>
        <dbReference type="ARBA" id="ARBA00023288"/>
    </source>
</evidence>
<keyword evidence="5 12" id="KW-0812">Transmembrane</keyword>
<proteinExistence type="inferred from homology"/>
<evidence type="ECO:0000256" key="9">
    <source>
        <dbReference type="ARBA" id="ARBA00023139"/>
    </source>
</evidence>
<evidence type="ECO:0000256" key="11">
    <source>
        <dbReference type="SAM" id="MobiDB-lite"/>
    </source>
</evidence>
<evidence type="ECO:0000256" key="12">
    <source>
        <dbReference type="SAM" id="Phobius"/>
    </source>
</evidence>
<evidence type="ECO:0000313" key="14">
    <source>
        <dbReference type="Proteomes" id="UP001595704"/>
    </source>
</evidence>
<dbReference type="InterPro" id="IPR031381">
    <property type="entry name" value="YtcA"/>
</dbReference>